<proteinExistence type="predicted"/>
<dbReference type="Proteomes" id="UP000231279">
    <property type="component" value="Unassembled WGS sequence"/>
</dbReference>
<protein>
    <recommendedName>
        <fullName evidence="3">Retrotransposon gag domain-containing protein</fullName>
    </recommendedName>
</protein>
<gene>
    <name evidence="1" type="ORF">CDL12_17541</name>
</gene>
<organism evidence="1 2">
    <name type="scientific">Handroanthus impetiginosus</name>
    <dbReference type="NCBI Taxonomy" id="429701"/>
    <lineage>
        <taxon>Eukaryota</taxon>
        <taxon>Viridiplantae</taxon>
        <taxon>Streptophyta</taxon>
        <taxon>Embryophyta</taxon>
        <taxon>Tracheophyta</taxon>
        <taxon>Spermatophyta</taxon>
        <taxon>Magnoliopsida</taxon>
        <taxon>eudicotyledons</taxon>
        <taxon>Gunneridae</taxon>
        <taxon>Pentapetalae</taxon>
        <taxon>asterids</taxon>
        <taxon>lamiids</taxon>
        <taxon>Lamiales</taxon>
        <taxon>Bignoniaceae</taxon>
        <taxon>Crescentiina</taxon>
        <taxon>Tabebuia alliance</taxon>
        <taxon>Handroanthus</taxon>
    </lineage>
</organism>
<keyword evidence="2" id="KW-1185">Reference proteome</keyword>
<dbReference type="PANTHER" id="PTHR34222:SF98">
    <property type="match status" value="1"/>
</dbReference>
<dbReference type="EMBL" id="NKXS01003402">
    <property type="protein sequence ID" value="PIN09881.1"/>
    <property type="molecule type" value="Genomic_DNA"/>
</dbReference>
<reference evidence="2" key="1">
    <citation type="journal article" date="2018" name="Gigascience">
        <title>Genome assembly of the Pink Ipe (Handroanthus impetiginosus, Bignoniaceae), a highly valued, ecologically keystone Neotropical timber forest tree.</title>
        <authorList>
            <person name="Silva-Junior O.B."/>
            <person name="Grattapaglia D."/>
            <person name="Novaes E."/>
            <person name="Collevatti R.G."/>
        </authorList>
    </citation>
    <scope>NUCLEOTIDE SEQUENCE [LARGE SCALE GENOMIC DNA]</scope>
    <source>
        <strain evidence="2">cv. UFG-1</strain>
    </source>
</reference>
<sequence length="97" mass="11624">MYPNYGKWIRNKVHGTKQGEMTISQYFSKLSRLWQELEYYQDFQADYTGDAGKLQKLIEKEWVYDFLASLNNEYDHIRVQVHGKTPFPSLEQAYSYV</sequence>
<name>A0A2G9GX84_9LAMI</name>
<comment type="caution">
    <text evidence="1">The sequence shown here is derived from an EMBL/GenBank/DDBJ whole genome shotgun (WGS) entry which is preliminary data.</text>
</comment>
<evidence type="ECO:0008006" key="3">
    <source>
        <dbReference type="Google" id="ProtNLM"/>
    </source>
</evidence>
<accession>A0A2G9GX84</accession>
<dbReference type="AlphaFoldDB" id="A0A2G9GX84"/>
<dbReference type="PANTHER" id="PTHR34222">
    <property type="entry name" value="GAG_PRE-INTEGRS DOMAIN-CONTAINING PROTEIN"/>
    <property type="match status" value="1"/>
</dbReference>
<dbReference type="OrthoDB" id="1725534at2759"/>
<evidence type="ECO:0000313" key="1">
    <source>
        <dbReference type="EMBL" id="PIN09881.1"/>
    </source>
</evidence>
<evidence type="ECO:0000313" key="2">
    <source>
        <dbReference type="Proteomes" id="UP000231279"/>
    </source>
</evidence>